<dbReference type="EMBL" id="JACEEZ010010094">
    <property type="protein sequence ID" value="KAG0722045.1"/>
    <property type="molecule type" value="Genomic_DNA"/>
</dbReference>
<protein>
    <submittedName>
        <fullName evidence="1">Uncharacterized protein</fullName>
    </submittedName>
</protein>
<organism evidence="1 2">
    <name type="scientific">Chionoecetes opilio</name>
    <name type="common">Atlantic snow crab</name>
    <name type="synonym">Cancer opilio</name>
    <dbReference type="NCBI Taxonomy" id="41210"/>
    <lineage>
        <taxon>Eukaryota</taxon>
        <taxon>Metazoa</taxon>
        <taxon>Ecdysozoa</taxon>
        <taxon>Arthropoda</taxon>
        <taxon>Crustacea</taxon>
        <taxon>Multicrustacea</taxon>
        <taxon>Malacostraca</taxon>
        <taxon>Eumalacostraca</taxon>
        <taxon>Eucarida</taxon>
        <taxon>Decapoda</taxon>
        <taxon>Pleocyemata</taxon>
        <taxon>Brachyura</taxon>
        <taxon>Eubrachyura</taxon>
        <taxon>Majoidea</taxon>
        <taxon>Majidae</taxon>
        <taxon>Chionoecetes</taxon>
    </lineage>
</organism>
<gene>
    <name evidence="1" type="ORF">GWK47_045200</name>
</gene>
<dbReference type="Proteomes" id="UP000770661">
    <property type="component" value="Unassembled WGS sequence"/>
</dbReference>
<name>A0A8J4YIJ2_CHIOP</name>
<accession>A0A8J4YIJ2</accession>
<keyword evidence="2" id="KW-1185">Reference proteome</keyword>
<sequence length="158" mass="17304">MGTGPVSSIFATIRSTLTRSGLELNQGGERHENALQGVGCSPISSSPSFQGFLKNLYIDVGLCEGNQVLGTFSCLQISRHYRKTRQQCARPRYIKTRAASSCPSTAARHHAVLVVHHRGNHVPWGTRVRADCVYSETYGAPSGLRPMVKPYTVQPLYS</sequence>
<dbReference type="AlphaFoldDB" id="A0A8J4YIJ2"/>
<reference evidence="1" key="1">
    <citation type="submission" date="2020-07" db="EMBL/GenBank/DDBJ databases">
        <title>The High-quality genome of the commercially important snow crab, Chionoecetes opilio.</title>
        <authorList>
            <person name="Jeong J.-H."/>
            <person name="Ryu S."/>
        </authorList>
    </citation>
    <scope>NUCLEOTIDE SEQUENCE</scope>
    <source>
        <strain evidence="1">MADBK_172401_WGS</strain>
        <tissue evidence="1">Digestive gland</tissue>
    </source>
</reference>
<comment type="caution">
    <text evidence="1">The sequence shown here is derived from an EMBL/GenBank/DDBJ whole genome shotgun (WGS) entry which is preliminary data.</text>
</comment>
<proteinExistence type="predicted"/>
<evidence type="ECO:0000313" key="2">
    <source>
        <dbReference type="Proteomes" id="UP000770661"/>
    </source>
</evidence>
<evidence type="ECO:0000313" key="1">
    <source>
        <dbReference type="EMBL" id="KAG0722045.1"/>
    </source>
</evidence>